<dbReference type="EMBL" id="JARRTL010000026">
    <property type="protein sequence ID" value="MEC0487058.1"/>
    <property type="molecule type" value="Genomic_DNA"/>
</dbReference>
<dbReference type="Proteomes" id="UP001341297">
    <property type="component" value="Unassembled WGS sequence"/>
</dbReference>
<accession>A0ABU6H9Q0</accession>
<protein>
    <submittedName>
        <fullName evidence="1">Uncharacterized protein</fullName>
    </submittedName>
</protein>
<dbReference type="RefSeq" id="WP_156416002.1">
    <property type="nucleotide sequence ID" value="NZ_CP023481.1"/>
</dbReference>
<organism evidence="1 2">
    <name type="scientific">Bacillus glycinifermentans</name>
    <dbReference type="NCBI Taxonomy" id="1664069"/>
    <lineage>
        <taxon>Bacteria</taxon>
        <taxon>Bacillati</taxon>
        <taxon>Bacillota</taxon>
        <taxon>Bacilli</taxon>
        <taxon>Bacillales</taxon>
        <taxon>Bacillaceae</taxon>
        <taxon>Bacillus</taxon>
    </lineage>
</organism>
<comment type="caution">
    <text evidence="1">The sequence shown here is derived from an EMBL/GenBank/DDBJ whole genome shotgun (WGS) entry which is preliminary data.</text>
</comment>
<name>A0ABU6H9Q0_9BACI</name>
<evidence type="ECO:0000313" key="2">
    <source>
        <dbReference type="Proteomes" id="UP001341297"/>
    </source>
</evidence>
<gene>
    <name evidence="1" type="ORF">P8828_20090</name>
</gene>
<keyword evidence="2" id="KW-1185">Reference proteome</keyword>
<evidence type="ECO:0000313" key="1">
    <source>
        <dbReference type="EMBL" id="MEC0487058.1"/>
    </source>
</evidence>
<proteinExistence type="predicted"/>
<sequence length="45" mass="5019">MGYQANETRYTDMVYSCCRNSGAKFPAVSLRLEAIMAARKRESAA</sequence>
<reference evidence="1 2" key="1">
    <citation type="submission" date="2023-03" db="EMBL/GenBank/DDBJ databases">
        <title>Agriculturally important microbes genome sequencing.</title>
        <authorList>
            <person name="Dunlap C."/>
        </authorList>
    </citation>
    <scope>NUCLEOTIDE SEQUENCE [LARGE SCALE GENOMIC DNA]</scope>
    <source>
        <strain evidence="1 2">CBP-3203</strain>
    </source>
</reference>